<keyword evidence="1" id="KW-0812">Transmembrane</keyword>
<dbReference type="InterPro" id="IPR006076">
    <property type="entry name" value="FAD-dep_OxRdtase"/>
</dbReference>
<evidence type="ECO:0000259" key="3">
    <source>
        <dbReference type="Pfam" id="PF01266"/>
    </source>
</evidence>
<dbReference type="Gene3D" id="3.50.50.60">
    <property type="entry name" value="FAD/NAD(P)-binding domain"/>
    <property type="match status" value="1"/>
</dbReference>
<dbReference type="InterPro" id="IPR036188">
    <property type="entry name" value="FAD/NAD-bd_sf"/>
</dbReference>
<sequence>MASLSTSFALQLMRAGASAANLTWPLNGRIFRERLEIDPNCSLWASKTPGYRPRPALKGAIHADLAIIGGGFTGVSAAYYVSKRFPNRRVVLLEAAALANGASGRNGGMMLNWVNGFEDAPPELAARIYRTTSAGIEALCRLIEEHHLSVDYRRDGTVAIYTSPARAEAAHA</sequence>
<protein>
    <submittedName>
        <fullName evidence="4">FAD-dependent oxidoreductase</fullName>
    </submittedName>
</protein>
<evidence type="ECO:0000256" key="2">
    <source>
        <dbReference type="SAM" id="SignalP"/>
    </source>
</evidence>
<organism evidence="4 5">
    <name type="scientific">Candidatus Thermofonsia Clade 3 bacterium</name>
    <dbReference type="NCBI Taxonomy" id="2364212"/>
    <lineage>
        <taxon>Bacteria</taxon>
        <taxon>Bacillati</taxon>
        <taxon>Chloroflexota</taxon>
        <taxon>Candidatus Thermofontia</taxon>
        <taxon>Candidatus Thermofonsia Clade 3</taxon>
    </lineage>
</organism>
<dbReference type="EMBL" id="PGTN01000568">
    <property type="protein sequence ID" value="PJF45991.1"/>
    <property type="molecule type" value="Genomic_DNA"/>
</dbReference>
<feature type="transmembrane region" description="Helical" evidence="1">
    <location>
        <begin position="60"/>
        <end position="81"/>
    </location>
</feature>
<feature type="chain" id="PRO_5014637414" evidence="2">
    <location>
        <begin position="20"/>
        <end position="172"/>
    </location>
</feature>
<feature type="signal peptide" evidence="2">
    <location>
        <begin position="1"/>
        <end position="19"/>
    </location>
</feature>
<keyword evidence="1" id="KW-0472">Membrane</keyword>
<feature type="non-terminal residue" evidence="4">
    <location>
        <position position="172"/>
    </location>
</feature>
<accession>A0A2M8Q868</accession>
<evidence type="ECO:0000313" key="4">
    <source>
        <dbReference type="EMBL" id="PJF45991.1"/>
    </source>
</evidence>
<dbReference type="GO" id="GO:0005737">
    <property type="term" value="C:cytoplasm"/>
    <property type="evidence" value="ECO:0007669"/>
    <property type="project" value="TreeGrafter"/>
</dbReference>
<gene>
    <name evidence="4" type="ORF">CUN48_16080</name>
</gene>
<keyword evidence="2" id="KW-0732">Signal</keyword>
<comment type="caution">
    <text evidence="4">The sequence shown here is derived from an EMBL/GenBank/DDBJ whole genome shotgun (WGS) entry which is preliminary data.</text>
</comment>
<dbReference type="Gene3D" id="3.30.9.10">
    <property type="entry name" value="D-Amino Acid Oxidase, subunit A, domain 2"/>
    <property type="match status" value="1"/>
</dbReference>
<dbReference type="Pfam" id="PF01266">
    <property type="entry name" value="DAO"/>
    <property type="match status" value="1"/>
</dbReference>
<evidence type="ECO:0000313" key="5">
    <source>
        <dbReference type="Proteomes" id="UP000230790"/>
    </source>
</evidence>
<dbReference type="PANTHER" id="PTHR13847">
    <property type="entry name" value="SARCOSINE DEHYDROGENASE-RELATED"/>
    <property type="match status" value="1"/>
</dbReference>
<proteinExistence type="predicted"/>
<dbReference type="AlphaFoldDB" id="A0A2M8Q868"/>
<keyword evidence="1" id="KW-1133">Transmembrane helix</keyword>
<feature type="domain" description="FAD dependent oxidoreductase" evidence="3">
    <location>
        <begin position="64"/>
        <end position="167"/>
    </location>
</feature>
<dbReference type="SUPFAM" id="SSF51905">
    <property type="entry name" value="FAD/NAD(P)-binding domain"/>
    <property type="match status" value="1"/>
</dbReference>
<reference evidence="4 5" key="1">
    <citation type="submission" date="2017-11" db="EMBL/GenBank/DDBJ databases">
        <title>Evolution of Phototrophy in the Chloroflexi Phylum Driven by Horizontal Gene Transfer.</title>
        <authorList>
            <person name="Ward L.M."/>
            <person name="Hemp J."/>
            <person name="Shih P.M."/>
            <person name="Mcglynn S.E."/>
            <person name="Fischer W."/>
        </authorList>
    </citation>
    <scope>NUCLEOTIDE SEQUENCE [LARGE SCALE GENOMIC DNA]</scope>
    <source>
        <strain evidence="4">JP3_7</strain>
    </source>
</reference>
<name>A0A2M8Q868_9CHLR</name>
<dbReference type="Proteomes" id="UP000230790">
    <property type="component" value="Unassembled WGS sequence"/>
</dbReference>
<evidence type="ECO:0000256" key="1">
    <source>
        <dbReference type="SAM" id="Phobius"/>
    </source>
</evidence>